<proteinExistence type="predicted"/>
<dbReference type="AlphaFoldDB" id="A0A2U2N258"/>
<dbReference type="RefSeq" id="WP_109678653.1">
    <property type="nucleotide sequence ID" value="NZ_CP086615.1"/>
</dbReference>
<feature type="transmembrane region" description="Helical" evidence="1">
    <location>
        <begin position="260"/>
        <end position="281"/>
    </location>
</feature>
<dbReference type="EMBL" id="QFFI01000013">
    <property type="protein sequence ID" value="PWG63153.1"/>
    <property type="molecule type" value="Genomic_DNA"/>
</dbReference>
<feature type="transmembrane region" description="Helical" evidence="1">
    <location>
        <begin position="169"/>
        <end position="186"/>
    </location>
</feature>
<keyword evidence="1" id="KW-0812">Transmembrane</keyword>
<dbReference type="OrthoDB" id="9781349at2"/>
<feature type="transmembrane region" description="Helical" evidence="1">
    <location>
        <begin position="389"/>
        <end position="408"/>
    </location>
</feature>
<evidence type="ECO:0000259" key="2">
    <source>
        <dbReference type="Pfam" id="PF01970"/>
    </source>
</evidence>
<feature type="transmembrane region" description="Helical" evidence="1">
    <location>
        <begin position="465"/>
        <end position="489"/>
    </location>
</feature>
<evidence type="ECO:0000313" key="3">
    <source>
        <dbReference type="EMBL" id="PWG63153.1"/>
    </source>
</evidence>
<evidence type="ECO:0000313" key="4">
    <source>
        <dbReference type="Proteomes" id="UP000245474"/>
    </source>
</evidence>
<feature type="transmembrane region" description="Helical" evidence="1">
    <location>
        <begin position="110"/>
        <end position="134"/>
    </location>
</feature>
<keyword evidence="4" id="KW-1185">Reference proteome</keyword>
<reference evidence="3 4" key="1">
    <citation type="submission" date="2018-05" db="EMBL/GenBank/DDBJ databases">
        <title>Spiribacter halobius sp. nov., a moderately halophilic bacterium isolated from marine solar saltern.</title>
        <authorList>
            <person name="Zheng W.-S."/>
            <person name="Lu D.-C."/>
            <person name="Du Z.-J."/>
        </authorList>
    </citation>
    <scope>NUCLEOTIDE SEQUENCE [LARGE SCALE GENOMIC DNA]</scope>
    <source>
        <strain evidence="3 4">E85</strain>
    </source>
</reference>
<dbReference type="Pfam" id="PF01970">
    <property type="entry name" value="TctA"/>
    <property type="match status" value="1"/>
</dbReference>
<dbReference type="InterPro" id="IPR002823">
    <property type="entry name" value="DUF112_TM"/>
</dbReference>
<name>A0A2U2N258_9GAMM</name>
<organism evidence="3 4">
    <name type="scientific">Sediminicurvatus halobius</name>
    <dbReference type="NCBI Taxonomy" id="2182432"/>
    <lineage>
        <taxon>Bacteria</taxon>
        <taxon>Pseudomonadati</taxon>
        <taxon>Pseudomonadota</taxon>
        <taxon>Gammaproteobacteria</taxon>
        <taxon>Chromatiales</taxon>
        <taxon>Ectothiorhodospiraceae</taxon>
        <taxon>Sediminicurvatus</taxon>
    </lineage>
</organism>
<keyword evidence="1" id="KW-1133">Transmembrane helix</keyword>
<keyword evidence="1" id="KW-0472">Membrane</keyword>
<feature type="transmembrane region" description="Helical" evidence="1">
    <location>
        <begin position="47"/>
        <end position="73"/>
    </location>
</feature>
<gene>
    <name evidence="3" type="ORF">DEM34_09905</name>
</gene>
<evidence type="ECO:0000256" key="1">
    <source>
        <dbReference type="SAM" id="Phobius"/>
    </source>
</evidence>
<accession>A0A2U2N258</accession>
<feature type="transmembrane region" description="Helical" evidence="1">
    <location>
        <begin position="420"/>
        <end position="445"/>
    </location>
</feature>
<feature type="transmembrane region" description="Helical" evidence="1">
    <location>
        <begin position="356"/>
        <end position="383"/>
    </location>
</feature>
<sequence>METLSLLLAGFAVALTPTNIALGLFGAFAGTLVGALPGLGPANGIAILIPLVFSLGLGADSAMILLLCVYYGAMYGGRISSIMLNIPGDEPAIMTTLDGYPMARQGRAEAALAISAVASFVGATISIIALMFFAPWLASFAIRFGSAEYFALYILAFSAITSVTGARPLKTLIATIVGLMFATIGLDPGTGVPRYTFGLLELYEGVDFIVALVGLFAVSELLAFIDAHIRGAQEPVRVGSITRAVREVAGTWATMLRSSVVGFVGGILPGAGASLGAFLAYSLERRLNDKGGTFGKGDKRGVAAPEAGNNAGVSGGLVPLLALGVPASGTMAILLAMLVSLGITPGPLLFENEPDLVWGLIAALYVANVVLLVMNLPLIGLFVRMLSTPTWALMPSVTLVAFVGIYSISHSPFDILTMTFFGVLGYLFRRLEISLVPIVLGLVLGGPMETNLRRTLNLSDGEWSALFSSPIAITLWVMAGVVIVLPMLLRRRR</sequence>
<dbReference type="PANTHER" id="PTHR35342">
    <property type="entry name" value="TRICARBOXYLIC TRANSPORT PROTEIN"/>
    <property type="match status" value="1"/>
</dbReference>
<feature type="domain" description="DUF112" evidence="2">
    <location>
        <begin position="22"/>
        <end position="440"/>
    </location>
</feature>
<feature type="transmembrane region" description="Helical" evidence="1">
    <location>
        <begin position="206"/>
        <end position="225"/>
    </location>
</feature>
<comment type="caution">
    <text evidence="3">The sequence shown here is derived from an EMBL/GenBank/DDBJ whole genome shotgun (WGS) entry which is preliminary data.</text>
</comment>
<dbReference type="Proteomes" id="UP000245474">
    <property type="component" value="Unassembled WGS sequence"/>
</dbReference>
<dbReference type="PANTHER" id="PTHR35342:SF5">
    <property type="entry name" value="TRICARBOXYLIC TRANSPORT PROTEIN"/>
    <property type="match status" value="1"/>
</dbReference>
<feature type="transmembrane region" description="Helical" evidence="1">
    <location>
        <begin position="320"/>
        <end position="344"/>
    </location>
</feature>
<protein>
    <submittedName>
        <fullName evidence="3">Tripartite tricarboxylate transporter TctA</fullName>
    </submittedName>
</protein>